<dbReference type="Pfam" id="PF00106">
    <property type="entry name" value="adh_short"/>
    <property type="match status" value="1"/>
</dbReference>
<dbReference type="EC" id="1.-.-.-" evidence="3"/>
<protein>
    <submittedName>
        <fullName evidence="3">SDR family oxidoreductase</fullName>
        <ecNumber evidence="3">1.-.-.-</ecNumber>
    </submittedName>
</protein>
<gene>
    <name evidence="3" type="ORF">V6R90_09495</name>
</gene>
<comment type="caution">
    <text evidence="3">The sequence shown here is derived from an EMBL/GenBank/DDBJ whole genome shotgun (WGS) entry which is preliminary data.</text>
</comment>
<dbReference type="SUPFAM" id="SSF51735">
    <property type="entry name" value="NAD(P)-binding Rossmann-fold domains"/>
    <property type="match status" value="1"/>
</dbReference>
<dbReference type="PRINTS" id="PR00081">
    <property type="entry name" value="GDHRDH"/>
</dbReference>
<name>A0ABV1NYC0_9ACTN</name>
<dbReference type="InterPro" id="IPR002347">
    <property type="entry name" value="SDR_fam"/>
</dbReference>
<dbReference type="EMBL" id="JBEGDP010000008">
    <property type="protein sequence ID" value="MEQ7847510.1"/>
    <property type="molecule type" value="Genomic_DNA"/>
</dbReference>
<evidence type="ECO:0000313" key="4">
    <source>
        <dbReference type="Proteomes" id="UP001482520"/>
    </source>
</evidence>
<dbReference type="Gene3D" id="3.40.50.720">
    <property type="entry name" value="NAD(P)-binding Rossmann-like Domain"/>
    <property type="match status" value="1"/>
</dbReference>
<reference evidence="3 4" key="1">
    <citation type="submission" date="2024-02" db="EMBL/GenBank/DDBJ databases">
        <title>Full genome sequence of Nocardioides kribbensis.</title>
        <authorList>
            <person name="Poletto B.L."/>
            <person name="Silva G."/>
            <person name="Galante D."/>
            <person name="Campos K.R."/>
            <person name="Santos M.B.N."/>
            <person name="Sacchi C.T."/>
        </authorList>
    </citation>
    <scope>NUCLEOTIDE SEQUENCE [LARGE SCALE GENOMIC DNA]</scope>
    <source>
        <strain evidence="3 4">O4R</strain>
    </source>
</reference>
<proteinExistence type="inferred from homology"/>
<dbReference type="RefSeq" id="WP_349804508.1">
    <property type="nucleotide sequence ID" value="NZ_JBEGDP010000008.1"/>
</dbReference>
<dbReference type="GO" id="GO:0016491">
    <property type="term" value="F:oxidoreductase activity"/>
    <property type="evidence" value="ECO:0007669"/>
    <property type="project" value="UniProtKB-KW"/>
</dbReference>
<dbReference type="PROSITE" id="PS00061">
    <property type="entry name" value="ADH_SHORT"/>
    <property type="match status" value="1"/>
</dbReference>
<evidence type="ECO:0000256" key="1">
    <source>
        <dbReference type="ARBA" id="ARBA00006484"/>
    </source>
</evidence>
<comment type="similarity">
    <text evidence="1">Belongs to the short-chain dehydrogenases/reductases (SDR) family.</text>
</comment>
<organism evidence="3 4">
    <name type="scientific">Nocardioides kribbensis</name>
    <dbReference type="NCBI Taxonomy" id="305517"/>
    <lineage>
        <taxon>Bacteria</taxon>
        <taxon>Bacillati</taxon>
        <taxon>Actinomycetota</taxon>
        <taxon>Actinomycetes</taxon>
        <taxon>Propionibacteriales</taxon>
        <taxon>Nocardioidaceae</taxon>
        <taxon>Nocardioides</taxon>
    </lineage>
</organism>
<accession>A0ABV1NYC0</accession>
<evidence type="ECO:0000313" key="3">
    <source>
        <dbReference type="EMBL" id="MEQ7847510.1"/>
    </source>
</evidence>
<keyword evidence="2 3" id="KW-0560">Oxidoreductase</keyword>
<dbReference type="InterPro" id="IPR020904">
    <property type="entry name" value="Sc_DH/Rdtase_CS"/>
</dbReference>
<dbReference type="CDD" id="cd05233">
    <property type="entry name" value="SDR_c"/>
    <property type="match status" value="1"/>
</dbReference>
<sequence length="231" mass="23310">MELSGARALVVGASGVLGSGIARALVERGATVSVAGRDAGRLAPVAQACGTEPLVLDLVDTDACREVVGAAAAAMGGLDLLVVATGVAGFGPATDADPAVVEELFAVNTLGPMALVRAAAGRFEDGGTVAVLSAILAELPTNQMAEYSATKAALSTWLTVLRRENRRAFTVLDVRPPHLDTGLAERSLAGEPPKLPAPLPGQVVVDTVVEALASGATEVVWDAGAKELVAR</sequence>
<dbReference type="Proteomes" id="UP001482520">
    <property type="component" value="Unassembled WGS sequence"/>
</dbReference>
<dbReference type="InterPro" id="IPR036291">
    <property type="entry name" value="NAD(P)-bd_dom_sf"/>
</dbReference>
<keyword evidence="4" id="KW-1185">Reference proteome</keyword>
<dbReference type="PANTHER" id="PTHR44196:SF1">
    <property type="entry name" value="DEHYDROGENASE_REDUCTASE SDR FAMILY MEMBER 7B"/>
    <property type="match status" value="1"/>
</dbReference>
<evidence type="ECO:0000256" key="2">
    <source>
        <dbReference type="ARBA" id="ARBA00023002"/>
    </source>
</evidence>
<dbReference type="PANTHER" id="PTHR44196">
    <property type="entry name" value="DEHYDROGENASE/REDUCTASE SDR FAMILY MEMBER 7B"/>
    <property type="match status" value="1"/>
</dbReference>